<gene>
    <name evidence="1" type="ORF">COV06_04420</name>
</gene>
<dbReference type="EMBL" id="PCYM01000010">
    <property type="protein sequence ID" value="PIR47297.1"/>
    <property type="molecule type" value="Genomic_DNA"/>
</dbReference>
<proteinExistence type="predicted"/>
<evidence type="ECO:0000313" key="1">
    <source>
        <dbReference type="EMBL" id="PIR47297.1"/>
    </source>
</evidence>
<dbReference type="AlphaFoldDB" id="A0A2H0RLI5"/>
<dbReference type="Proteomes" id="UP000230084">
    <property type="component" value="Unassembled WGS sequence"/>
</dbReference>
<name>A0A2H0RLI5_9BACT</name>
<comment type="caution">
    <text evidence="1">The sequence shown here is derived from an EMBL/GenBank/DDBJ whole genome shotgun (WGS) entry which is preliminary data.</text>
</comment>
<organism evidence="1 2">
    <name type="scientific">Candidatus Uhrbacteria bacterium CG10_big_fil_rev_8_21_14_0_10_50_16</name>
    <dbReference type="NCBI Taxonomy" id="1975039"/>
    <lineage>
        <taxon>Bacteria</taxon>
        <taxon>Candidatus Uhriibacteriota</taxon>
    </lineage>
</organism>
<evidence type="ECO:0000313" key="2">
    <source>
        <dbReference type="Proteomes" id="UP000230084"/>
    </source>
</evidence>
<protein>
    <submittedName>
        <fullName evidence="1">Uncharacterized protein</fullName>
    </submittedName>
</protein>
<sequence length="78" mass="8776">MRGEKMTQPIYLMGLQNMAERDVQEGDQGIRVVSMAPRDGVPRGILVLRHAGTLYRAIFHGRCPLHVPDRLPEGLKLI</sequence>
<accession>A0A2H0RLI5</accession>
<reference evidence="1 2" key="1">
    <citation type="submission" date="2017-09" db="EMBL/GenBank/DDBJ databases">
        <title>Depth-based differentiation of microbial function through sediment-hosted aquifers and enrichment of novel symbionts in the deep terrestrial subsurface.</title>
        <authorList>
            <person name="Probst A.J."/>
            <person name="Ladd B."/>
            <person name="Jarett J.K."/>
            <person name="Geller-Mcgrath D.E."/>
            <person name="Sieber C.M."/>
            <person name="Emerson J.B."/>
            <person name="Anantharaman K."/>
            <person name="Thomas B.C."/>
            <person name="Malmstrom R."/>
            <person name="Stieglmeier M."/>
            <person name="Klingl A."/>
            <person name="Woyke T."/>
            <person name="Ryan C.M."/>
            <person name="Banfield J.F."/>
        </authorList>
    </citation>
    <scope>NUCLEOTIDE SEQUENCE [LARGE SCALE GENOMIC DNA]</scope>
    <source>
        <strain evidence="1">CG10_big_fil_rev_8_21_14_0_10_50_16</strain>
    </source>
</reference>